<dbReference type="Proteomes" id="UP000281343">
    <property type="component" value="Unassembled WGS sequence"/>
</dbReference>
<dbReference type="InterPro" id="IPR011991">
    <property type="entry name" value="ArsR-like_HTH"/>
</dbReference>
<proteinExistence type="predicted"/>
<dbReference type="Gene3D" id="1.10.10.10">
    <property type="entry name" value="Winged helix-like DNA-binding domain superfamily/Winged helix DNA-binding domain"/>
    <property type="match status" value="1"/>
</dbReference>
<dbReference type="PROSITE" id="PS50987">
    <property type="entry name" value="HTH_ARSR_2"/>
    <property type="match status" value="1"/>
</dbReference>
<dbReference type="InterPro" id="IPR023485">
    <property type="entry name" value="Ptyr_pPase"/>
</dbReference>
<dbReference type="InterPro" id="IPR036390">
    <property type="entry name" value="WH_DNA-bd_sf"/>
</dbReference>
<dbReference type="SMART" id="SM00226">
    <property type="entry name" value="LMWPc"/>
    <property type="match status" value="1"/>
</dbReference>
<comment type="caution">
    <text evidence="3">The sequence shown here is derived from an EMBL/GenBank/DDBJ whole genome shotgun (WGS) entry which is preliminary data.</text>
</comment>
<dbReference type="SMART" id="SM00418">
    <property type="entry name" value="HTH_ARSR"/>
    <property type="match status" value="1"/>
</dbReference>
<accession>A0A3L9XXZ5</accession>
<dbReference type="CDD" id="cd00090">
    <property type="entry name" value="HTH_ARSR"/>
    <property type="match status" value="1"/>
</dbReference>
<evidence type="ECO:0000313" key="3">
    <source>
        <dbReference type="EMBL" id="RMA41409.1"/>
    </source>
</evidence>
<protein>
    <submittedName>
        <fullName evidence="3">ArsR family transcriptional regulator</fullName>
    </submittedName>
</protein>
<gene>
    <name evidence="3" type="ORF">D9R08_13885</name>
</gene>
<evidence type="ECO:0000313" key="4">
    <source>
        <dbReference type="Proteomes" id="UP000281343"/>
    </source>
</evidence>
<feature type="domain" description="HTH arsR-type" evidence="2">
    <location>
        <begin position="1"/>
        <end position="95"/>
    </location>
</feature>
<reference evidence="3 4" key="1">
    <citation type="submission" date="2018-10" db="EMBL/GenBank/DDBJ databases">
        <authorList>
            <person name="Jung H.S."/>
            <person name="Jeon C.O."/>
        </authorList>
    </citation>
    <scope>NUCLEOTIDE SEQUENCE [LARGE SCALE GENOMIC DNA]</scope>
    <source>
        <strain evidence="3 4">MA-7-27</strain>
    </source>
</reference>
<dbReference type="CDD" id="cd16345">
    <property type="entry name" value="LMWP_ArsC"/>
    <property type="match status" value="1"/>
</dbReference>
<dbReference type="SUPFAM" id="SSF52788">
    <property type="entry name" value="Phosphotyrosine protein phosphatases I"/>
    <property type="match status" value="1"/>
</dbReference>
<dbReference type="Pfam" id="PF12840">
    <property type="entry name" value="HTH_20"/>
    <property type="match status" value="1"/>
</dbReference>
<evidence type="ECO:0000259" key="2">
    <source>
        <dbReference type="PROSITE" id="PS50987"/>
    </source>
</evidence>
<dbReference type="AlphaFoldDB" id="A0A3L9XXZ5"/>
<dbReference type="InterPro" id="IPR036388">
    <property type="entry name" value="WH-like_DNA-bd_sf"/>
</dbReference>
<dbReference type="RefSeq" id="WP_121898668.1">
    <property type="nucleotide sequence ID" value="NZ_RCNT01000007.1"/>
</dbReference>
<dbReference type="EMBL" id="RCNT01000007">
    <property type="protein sequence ID" value="RMA41409.1"/>
    <property type="molecule type" value="Genomic_DNA"/>
</dbReference>
<dbReference type="InterPro" id="IPR001845">
    <property type="entry name" value="HTH_ArsR_DNA-bd_dom"/>
</dbReference>
<evidence type="ECO:0000256" key="1">
    <source>
        <dbReference type="ARBA" id="ARBA00022849"/>
    </source>
</evidence>
<dbReference type="PANTHER" id="PTHR43428:SF1">
    <property type="entry name" value="ARSENATE REDUCTASE"/>
    <property type="match status" value="1"/>
</dbReference>
<keyword evidence="4" id="KW-1185">Reference proteome</keyword>
<dbReference type="GO" id="GO:0003700">
    <property type="term" value="F:DNA-binding transcription factor activity"/>
    <property type="evidence" value="ECO:0007669"/>
    <property type="project" value="InterPro"/>
</dbReference>
<dbReference type="NCBIfam" id="NF033788">
    <property type="entry name" value="HTH_metalloreg"/>
    <property type="match status" value="1"/>
</dbReference>
<name>A0A3L9XXZ5_9RHOB</name>
<dbReference type="SUPFAM" id="SSF46785">
    <property type="entry name" value="Winged helix' DNA-binding domain"/>
    <property type="match status" value="1"/>
</dbReference>
<dbReference type="InterPro" id="IPR036196">
    <property type="entry name" value="Ptyr_pPase_sf"/>
</dbReference>
<organism evidence="3 4">
    <name type="scientific">Rhodophyticola porphyridii</name>
    <dbReference type="NCBI Taxonomy" id="1852017"/>
    <lineage>
        <taxon>Bacteria</taxon>
        <taxon>Pseudomonadati</taxon>
        <taxon>Pseudomonadota</taxon>
        <taxon>Alphaproteobacteria</taxon>
        <taxon>Rhodobacterales</taxon>
        <taxon>Roseobacteraceae</taxon>
        <taxon>Rhodophyticola</taxon>
    </lineage>
</organism>
<dbReference type="Gene3D" id="3.40.50.2300">
    <property type="match status" value="1"/>
</dbReference>
<dbReference type="PANTHER" id="PTHR43428">
    <property type="entry name" value="ARSENATE REDUCTASE"/>
    <property type="match status" value="1"/>
</dbReference>
<dbReference type="Pfam" id="PF01451">
    <property type="entry name" value="LMWPc"/>
    <property type="match status" value="1"/>
</dbReference>
<dbReference type="GO" id="GO:0046685">
    <property type="term" value="P:response to arsenic-containing substance"/>
    <property type="evidence" value="ECO:0007669"/>
    <property type="project" value="UniProtKB-KW"/>
</dbReference>
<sequence>MDSRTATKILSTLGHEGRLSVFRLLARRAPDALQPGEIAEICGLKPSTLSAHLSSLAEAGIVCSRRSGTSLFYSLDGARTRDFTAYLLDDCCRGRPDLCAPQTGAVQPHHPKTVLFICTGNSARSILAEALLREAGGDRFVACSAGTRPSGQINPQVLGMLRRNGHDTAALRSKDLGEMQGPDAPQFDFVFTVCDHAANEECPAWPGQPISAHWGLPDPAKATGTDAEIALAFADAYRTLDTRIRAFAALPFETLDRMSLQTEADRIGKLT</sequence>
<dbReference type="PRINTS" id="PR00778">
    <property type="entry name" value="HTHARSR"/>
</dbReference>
<keyword evidence="1" id="KW-0059">Arsenical resistance</keyword>
<dbReference type="OrthoDB" id="9793058at2"/>